<name>A0A9P0LTU1_ACAOB</name>
<proteinExistence type="predicted"/>
<accession>A0A9P0LTU1</accession>
<organism evidence="1 2">
    <name type="scientific">Acanthoscelides obtectus</name>
    <name type="common">Bean weevil</name>
    <name type="synonym">Bruchus obtectus</name>
    <dbReference type="NCBI Taxonomy" id="200917"/>
    <lineage>
        <taxon>Eukaryota</taxon>
        <taxon>Metazoa</taxon>
        <taxon>Ecdysozoa</taxon>
        <taxon>Arthropoda</taxon>
        <taxon>Hexapoda</taxon>
        <taxon>Insecta</taxon>
        <taxon>Pterygota</taxon>
        <taxon>Neoptera</taxon>
        <taxon>Endopterygota</taxon>
        <taxon>Coleoptera</taxon>
        <taxon>Polyphaga</taxon>
        <taxon>Cucujiformia</taxon>
        <taxon>Chrysomeloidea</taxon>
        <taxon>Chrysomelidae</taxon>
        <taxon>Bruchinae</taxon>
        <taxon>Bruchini</taxon>
        <taxon>Acanthoscelides</taxon>
    </lineage>
</organism>
<protein>
    <submittedName>
        <fullName evidence="1">Uncharacterized protein</fullName>
    </submittedName>
</protein>
<gene>
    <name evidence="1" type="ORF">ACAOBT_LOCUS24280</name>
</gene>
<keyword evidence="2" id="KW-1185">Reference proteome</keyword>
<dbReference type="Proteomes" id="UP001152888">
    <property type="component" value="Unassembled WGS sequence"/>
</dbReference>
<sequence length="72" mass="8062">MSKYRHSSIYKADSEPKFCDQDIGTGGSNGKIVTVRNNFVPRQSEIVLRHTLIIRKIVSSQNMELGGQPSQI</sequence>
<dbReference type="EMBL" id="CAKOFQ010007322">
    <property type="protein sequence ID" value="CAH1998288.1"/>
    <property type="molecule type" value="Genomic_DNA"/>
</dbReference>
<evidence type="ECO:0000313" key="2">
    <source>
        <dbReference type="Proteomes" id="UP001152888"/>
    </source>
</evidence>
<comment type="caution">
    <text evidence="1">The sequence shown here is derived from an EMBL/GenBank/DDBJ whole genome shotgun (WGS) entry which is preliminary data.</text>
</comment>
<evidence type="ECO:0000313" key="1">
    <source>
        <dbReference type="EMBL" id="CAH1998288.1"/>
    </source>
</evidence>
<reference evidence="1" key="1">
    <citation type="submission" date="2022-03" db="EMBL/GenBank/DDBJ databases">
        <authorList>
            <person name="Sayadi A."/>
        </authorList>
    </citation>
    <scope>NUCLEOTIDE SEQUENCE</scope>
</reference>
<dbReference type="AlphaFoldDB" id="A0A9P0LTU1"/>